<proteinExistence type="predicted"/>
<organism evidence="2 3">
    <name type="scientific">Anopheles maculatus</name>
    <dbReference type="NCBI Taxonomy" id="74869"/>
    <lineage>
        <taxon>Eukaryota</taxon>
        <taxon>Metazoa</taxon>
        <taxon>Ecdysozoa</taxon>
        <taxon>Arthropoda</taxon>
        <taxon>Hexapoda</taxon>
        <taxon>Insecta</taxon>
        <taxon>Pterygota</taxon>
        <taxon>Neoptera</taxon>
        <taxon>Endopterygota</taxon>
        <taxon>Diptera</taxon>
        <taxon>Nematocera</taxon>
        <taxon>Culicoidea</taxon>
        <taxon>Culicidae</taxon>
        <taxon>Anophelinae</taxon>
        <taxon>Anopheles</taxon>
        <taxon>Anopheles maculatus group</taxon>
    </lineage>
</organism>
<protein>
    <submittedName>
        <fullName evidence="2">Uncharacterized protein</fullName>
    </submittedName>
</protein>
<feature type="compositionally biased region" description="Polar residues" evidence="1">
    <location>
        <begin position="89"/>
        <end position="108"/>
    </location>
</feature>
<sequence>PDQVQQERGGVPYRGAFRTAFYDEIQFVKFDVVPKPTPDKSKKTWGQRLKLSKSSPTAEEKQNGSLSGPTSAGSAQVPFGTRGYDPSLDFTSNGPASLSNGTNGSTHSNVHQLATMKYAETWVYGTVRGMP</sequence>
<reference evidence="2" key="2">
    <citation type="submission" date="2020-05" db="UniProtKB">
        <authorList>
            <consortium name="EnsemblMetazoa"/>
        </authorList>
    </citation>
    <scope>IDENTIFICATION</scope>
    <source>
        <strain evidence="2">maculatus3</strain>
    </source>
</reference>
<name>A0A182SR30_9DIPT</name>
<evidence type="ECO:0000313" key="2">
    <source>
        <dbReference type="EnsemblMetazoa" id="AMAM011714-PA"/>
    </source>
</evidence>
<dbReference type="VEuPathDB" id="VectorBase:AMAM011714"/>
<reference evidence="3" key="1">
    <citation type="submission" date="2013-09" db="EMBL/GenBank/DDBJ databases">
        <title>The Genome Sequence of Anopheles maculatus species B.</title>
        <authorList>
            <consortium name="The Broad Institute Genomics Platform"/>
            <person name="Neafsey D.E."/>
            <person name="Besansky N."/>
            <person name="Howell P."/>
            <person name="Walton C."/>
            <person name="Young S.K."/>
            <person name="Zeng Q."/>
            <person name="Gargeya S."/>
            <person name="Fitzgerald M."/>
            <person name="Haas B."/>
            <person name="Abouelleil A."/>
            <person name="Allen A.W."/>
            <person name="Alvarado L."/>
            <person name="Arachchi H.M."/>
            <person name="Berlin A.M."/>
            <person name="Chapman S.B."/>
            <person name="Gainer-Dewar J."/>
            <person name="Goldberg J."/>
            <person name="Griggs A."/>
            <person name="Gujja S."/>
            <person name="Hansen M."/>
            <person name="Howarth C."/>
            <person name="Imamovic A."/>
            <person name="Ireland A."/>
            <person name="Larimer J."/>
            <person name="McCowan C."/>
            <person name="Murphy C."/>
            <person name="Pearson M."/>
            <person name="Poon T.W."/>
            <person name="Priest M."/>
            <person name="Roberts A."/>
            <person name="Saif S."/>
            <person name="Shea T."/>
            <person name="Sisk P."/>
            <person name="Sykes S."/>
            <person name="Wortman J."/>
            <person name="Nusbaum C."/>
            <person name="Birren B."/>
        </authorList>
    </citation>
    <scope>NUCLEOTIDE SEQUENCE [LARGE SCALE GENOMIC DNA]</scope>
    <source>
        <strain evidence="3">maculatus3</strain>
    </source>
</reference>
<evidence type="ECO:0000313" key="3">
    <source>
        <dbReference type="Proteomes" id="UP000075901"/>
    </source>
</evidence>
<accession>A0A182SR30</accession>
<feature type="compositionally biased region" description="Polar residues" evidence="1">
    <location>
        <begin position="52"/>
        <end position="74"/>
    </location>
</feature>
<evidence type="ECO:0000256" key="1">
    <source>
        <dbReference type="SAM" id="MobiDB-lite"/>
    </source>
</evidence>
<dbReference type="EnsemblMetazoa" id="AMAM011714-RA">
    <property type="protein sequence ID" value="AMAM011714-PA"/>
    <property type="gene ID" value="AMAM011714"/>
</dbReference>
<keyword evidence="3" id="KW-1185">Reference proteome</keyword>
<dbReference type="AlphaFoldDB" id="A0A182SR30"/>
<feature type="region of interest" description="Disordered" evidence="1">
    <location>
        <begin position="33"/>
        <end position="108"/>
    </location>
</feature>
<dbReference type="Proteomes" id="UP000075901">
    <property type="component" value="Unassembled WGS sequence"/>
</dbReference>